<accession>A0A7W7BMW2</accession>
<dbReference type="InterPro" id="IPR050204">
    <property type="entry name" value="AraC_XylS_family_regulators"/>
</dbReference>
<dbReference type="Gene3D" id="1.10.10.60">
    <property type="entry name" value="Homeodomain-like"/>
    <property type="match status" value="1"/>
</dbReference>
<evidence type="ECO:0000256" key="3">
    <source>
        <dbReference type="ARBA" id="ARBA00023163"/>
    </source>
</evidence>
<name>A0A7W7BMW2_9MICO</name>
<evidence type="ECO:0000259" key="4">
    <source>
        <dbReference type="PROSITE" id="PS01124"/>
    </source>
</evidence>
<organism evidence="5 6">
    <name type="scientific">Microbacterium marinum</name>
    <dbReference type="NCBI Taxonomy" id="421115"/>
    <lineage>
        <taxon>Bacteria</taxon>
        <taxon>Bacillati</taxon>
        <taxon>Actinomycetota</taxon>
        <taxon>Actinomycetes</taxon>
        <taxon>Micrococcales</taxon>
        <taxon>Microbacteriaceae</taxon>
        <taxon>Microbacterium</taxon>
    </lineage>
</organism>
<dbReference type="SUPFAM" id="SSF46689">
    <property type="entry name" value="Homeodomain-like"/>
    <property type="match status" value="1"/>
</dbReference>
<dbReference type="SMART" id="SM00342">
    <property type="entry name" value="HTH_ARAC"/>
    <property type="match status" value="1"/>
</dbReference>
<evidence type="ECO:0000256" key="2">
    <source>
        <dbReference type="ARBA" id="ARBA00023125"/>
    </source>
</evidence>
<dbReference type="InterPro" id="IPR009057">
    <property type="entry name" value="Homeodomain-like_sf"/>
</dbReference>
<dbReference type="PROSITE" id="PS01124">
    <property type="entry name" value="HTH_ARAC_FAMILY_2"/>
    <property type="match status" value="1"/>
</dbReference>
<keyword evidence="2" id="KW-0238">DNA-binding</keyword>
<dbReference type="GO" id="GO:0003700">
    <property type="term" value="F:DNA-binding transcription factor activity"/>
    <property type="evidence" value="ECO:0007669"/>
    <property type="project" value="InterPro"/>
</dbReference>
<dbReference type="AlphaFoldDB" id="A0A7W7BMW2"/>
<dbReference type="InterPro" id="IPR018060">
    <property type="entry name" value="HTH_AraC"/>
</dbReference>
<evidence type="ECO:0000313" key="6">
    <source>
        <dbReference type="Proteomes" id="UP000573729"/>
    </source>
</evidence>
<keyword evidence="6" id="KW-1185">Reference proteome</keyword>
<sequence>MTLAEIAAVAGLSPHHFHRVFRAVVGENPKAHLRRLRLERAVYRLKVSTDTVLHIALESAASV</sequence>
<comment type="caution">
    <text evidence="5">The sequence shown here is derived from an EMBL/GenBank/DDBJ whole genome shotgun (WGS) entry which is preliminary data.</text>
</comment>
<evidence type="ECO:0000256" key="1">
    <source>
        <dbReference type="ARBA" id="ARBA00023015"/>
    </source>
</evidence>
<dbReference type="Pfam" id="PF12833">
    <property type="entry name" value="HTH_18"/>
    <property type="match status" value="1"/>
</dbReference>
<dbReference type="PANTHER" id="PTHR46796">
    <property type="entry name" value="HTH-TYPE TRANSCRIPTIONAL ACTIVATOR RHAS-RELATED"/>
    <property type="match status" value="1"/>
</dbReference>
<gene>
    <name evidence="5" type="ORF">BKA24_000287</name>
</gene>
<dbReference type="GO" id="GO:0043565">
    <property type="term" value="F:sequence-specific DNA binding"/>
    <property type="evidence" value="ECO:0007669"/>
    <property type="project" value="InterPro"/>
</dbReference>
<dbReference type="Proteomes" id="UP000573729">
    <property type="component" value="Unassembled WGS sequence"/>
</dbReference>
<reference evidence="5 6" key="1">
    <citation type="submission" date="2020-08" db="EMBL/GenBank/DDBJ databases">
        <title>Sequencing the genomes of 1000 actinobacteria strains.</title>
        <authorList>
            <person name="Klenk H.-P."/>
        </authorList>
    </citation>
    <scope>NUCLEOTIDE SEQUENCE [LARGE SCALE GENOMIC DNA]</scope>
    <source>
        <strain evidence="5 6">DSM 24947</strain>
    </source>
</reference>
<feature type="domain" description="HTH araC/xylS-type" evidence="4">
    <location>
        <begin position="1"/>
        <end position="63"/>
    </location>
</feature>
<dbReference type="EMBL" id="JACHMD010000001">
    <property type="protein sequence ID" value="MBB4665578.1"/>
    <property type="molecule type" value="Genomic_DNA"/>
</dbReference>
<evidence type="ECO:0000313" key="5">
    <source>
        <dbReference type="EMBL" id="MBB4665578.1"/>
    </source>
</evidence>
<keyword evidence="3" id="KW-0804">Transcription</keyword>
<proteinExistence type="predicted"/>
<protein>
    <submittedName>
        <fullName evidence="5">AraC family transcriptional regulator</fullName>
    </submittedName>
</protein>
<keyword evidence="1" id="KW-0805">Transcription regulation</keyword>